<dbReference type="EMBL" id="JAGGMR010000001">
    <property type="protein sequence ID" value="MBP2193660.1"/>
    <property type="molecule type" value="Genomic_DNA"/>
</dbReference>
<gene>
    <name evidence="2" type="ORF">BJ987_006561</name>
</gene>
<reference evidence="2 3" key="1">
    <citation type="submission" date="2021-03" db="EMBL/GenBank/DDBJ databases">
        <title>Sequencing the genomes of 1000 actinobacteria strains.</title>
        <authorList>
            <person name="Klenk H.-P."/>
        </authorList>
    </citation>
    <scope>NUCLEOTIDE SEQUENCE [LARGE SCALE GENOMIC DNA]</scope>
    <source>
        <strain evidence="2 3">DSM 45516</strain>
    </source>
</reference>
<proteinExistence type="predicted"/>
<feature type="compositionally biased region" description="Basic residues" evidence="1">
    <location>
        <begin position="44"/>
        <end position="57"/>
    </location>
</feature>
<evidence type="ECO:0000313" key="3">
    <source>
        <dbReference type="Proteomes" id="UP001519325"/>
    </source>
</evidence>
<feature type="compositionally biased region" description="Polar residues" evidence="1">
    <location>
        <begin position="1"/>
        <end position="15"/>
    </location>
</feature>
<sequence length="57" mass="6653">MKRTNSASAAGTAQQAERPDLTAWKMRHEVRRSNAAQPIPSNRQYRRTRKHRHRNDG</sequence>
<dbReference type="RefSeq" id="WP_209896882.1">
    <property type="nucleotide sequence ID" value="NZ_JAGGMR010000001.1"/>
</dbReference>
<accession>A0ABS4QPN7</accession>
<feature type="region of interest" description="Disordered" evidence="1">
    <location>
        <begin position="1"/>
        <end position="57"/>
    </location>
</feature>
<comment type="caution">
    <text evidence="2">The sequence shown here is derived from an EMBL/GenBank/DDBJ whole genome shotgun (WGS) entry which is preliminary data.</text>
</comment>
<name>A0ABS4QPN7_9NOCA</name>
<protein>
    <submittedName>
        <fullName evidence="2">Uncharacterized protein</fullName>
    </submittedName>
</protein>
<evidence type="ECO:0000313" key="2">
    <source>
        <dbReference type="EMBL" id="MBP2193660.1"/>
    </source>
</evidence>
<dbReference type="Proteomes" id="UP001519325">
    <property type="component" value="Unassembled WGS sequence"/>
</dbReference>
<organism evidence="2 3">
    <name type="scientific">Nocardia goodfellowii</name>
    <dbReference type="NCBI Taxonomy" id="882446"/>
    <lineage>
        <taxon>Bacteria</taxon>
        <taxon>Bacillati</taxon>
        <taxon>Actinomycetota</taxon>
        <taxon>Actinomycetes</taxon>
        <taxon>Mycobacteriales</taxon>
        <taxon>Nocardiaceae</taxon>
        <taxon>Nocardia</taxon>
    </lineage>
</organism>
<evidence type="ECO:0000256" key="1">
    <source>
        <dbReference type="SAM" id="MobiDB-lite"/>
    </source>
</evidence>
<keyword evidence="3" id="KW-1185">Reference proteome</keyword>